<protein>
    <submittedName>
        <fullName evidence="1">Uncharacterized protein</fullName>
    </submittedName>
</protein>
<comment type="caution">
    <text evidence="1">The sequence shown here is derived from an EMBL/GenBank/DDBJ whole genome shotgun (WGS) entry which is preliminary data.</text>
</comment>
<gene>
    <name evidence="1" type="ORF">EAH69_04075</name>
</gene>
<accession>A0A3L9MFM5</accession>
<proteinExistence type="predicted"/>
<keyword evidence="2" id="KW-1185">Reference proteome</keyword>
<dbReference type="OrthoDB" id="707134at2"/>
<name>A0A3L9MFM5_9FLAO</name>
<organism evidence="1 2">
    <name type="scientific">Faecalibacter macacae</name>
    <dbReference type="NCBI Taxonomy" id="1859289"/>
    <lineage>
        <taxon>Bacteria</taxon>
        <taxon>Pseudomonadati</taxon>
        <taxon>Bacteroidota</taxon>
        <taxon>Flavobacteriia</taxon>
        <taxon>Flavobacteriales</taxon>
        <taxon>Weeksellaceae</taxon>
        <taxon>Faecalibacter</taxon>
    </lineage>
</organism>
<evidence type="ECO:0000313" key="2">
    <source>
        <dbReference type="Proteomes" id="UP000275348"/>
    </source>
</evidence>
<reference evidence="1 2" key="1">
    <citation type="submission" date="2018-10" db="EMBL/GenBank/DDBJ databases">
        <authorList>
            <person name="Chen X."/>
        </authorList>
    </citation>
    <scope>NUCLEOTIDE SEQUENCE [LARGE SCALE GENOMIC DNA]</scope>
    <source>
        <strain evidence="1 2">YIM 102668</strain>
    </source>
</reference>
<dbReference type="Proteomes" id="UP000275348">
    <property type="component" value="Unassembled WGS sequence"/>
</dbReference>
<dbReference type="EMBL" id="RDOJ01000004">
    <property type="protein sequence ID" value="RLZ11605.1"/>
    <property type="molecule type" value="Genomic_DNA"/>
</dbReference>
<dbReference type="RefSeq" id="WP_121933912.1">
    <property type="nucleotide sequence ID" value="NZ_RDOJ01000004.1"/>
</dbReference>
<dbReference type="AlphaFoldDB" id="A0A3L9MFM5"/>
<evidence type="ECO:0000313" key="1">
    <source>
        <dbReference type="EMBL" id="RLZ11605.1"/>
    </source>
</evidence>
<sequence length="318" mass="37479">MPKILFSLILFLLHVYTFSQETKLFGNWILVRTLYEDFKPLEINHPDYSQSLIYEIKEDYFKVNGVKNEFVEFKNGQINYPLQTINYSFKDGYLITQIKGSNLKHFFLKREDLLKKHPDFVPSVSENTDYIYDNGIANYSFEQNVPLESYLIRELNEIGISQKNKEFQIKFILNSFNKIENIQISPSTKFDQTISNLLIKSETYFKNNTIHNLFIETKINLDLLGSFYLNSTIRTIKDKIEDNYNNNNFKKVVELSPSFEKAIKDENSAQLLIKSTKKQIAILYLALDYKETACNKFYEIGKLSDFSVRNYILDFCKK</sequence>